<keyword evidence="1" id="KW-0472">Membrane</keyword>
<organism evidence="2 3">
    <name type="scientific">Lentinus tigrinus ALCF2SS1-6</name>
    <dbReference type="NCBI Taxonomy" id="1328759"/>
    <lineage>
        <taxon>Eukaryota</taxon>
        <taxon>Fungi</taxon>
        <taxon>Dikarya</taxon>
        <taxon>Basidiomycota</taxon>
        <taxon>Agaricomycotina</taxon>
        <taxon>Agaricomycetes</taxon>
        <taxon>Polyporales</taxon>
        <taxon>Polyporaceae</taxon>
        <taxon>Lentinus</taxon>
    </lineage>
</organism>
<accession>A0A5C2S7Q6</accession>
<keyword evidence="3" id="KW-1185">Reference proteome</keyword>
<dbReference type="AlphaFoldDB" id="A0A5C2S7Q6"/>
<keyword evidence="1" id="KW-0812">Transmembrane</keyword>
<evidence type="ECO:0000256" key="1">
    <source>
        <dbReference type="SAM" id="Phobius"/>
    </source>
</evidence>
<proteinExistence type="predicted"/>
<feature type="transmembrane region" description="Helical" evidence="1">
    <location>
        <begin position="7"/>
        <end position="30"/>
    </location>
</feature>
<name>A0A5C2S7Q6_9APHY</name>
<keyword evidence="1" id="KW-1133">Transmembrane helix</keyword>
<dbReference type="Proteomes" id="UP000313359">
    <property type="component" value="Unassembled WGS sequence"/>
</dbReference>
<protein>
    <submittedName>
        <fullName evidence="2">Uncharacterized protein</fullName>
    </submittedName>
</protein>
<dbReference type="EMBL" id="ML122268">
    <property type="protein sequence ID" value="RPD59905.1"/>
    <property type="molecule type" value="Genomic_DNA"/>
</dbReference>
<evidence type="ECO:0000313" key="3">
    <source>
        <dbReference type="Proteomes" id="UP000313359"/>
    </source>
</evidence>
<reference evidence="2" key="1">
    <citation type="journal article" date="2018" name="Genome Biol. Evol.">
        <title>Genomics and development of Lentinus tigrinus, a white-rot wood-decaying mushroom with dimorphic fruiting bodies.</title>
        <authorList>
            <person name="Wu B."/>
            <person name="Xu Z."/>
            <person name="Knudson A."/>
            <person name="Carlson A."/>
            <person name="Chen N."/>
            <person name="Kovaka S."/>
            <person name="LaButti K."/>
            <person name="Lipzen A."/>
            <person name="Pennachio C."/>
            <person name="Riley R."/>
            <person name="Schakwitz W."/>
            <person name="Umezawa K."/>
            <person name="Ohm R.A."/>
            <person name="Grigoriev I.V."/>
            <person name="Nagy L.G."/>
            <person name="Gibbons J."/>
            <person name="Hibbett D."/>
        </authorList>
    </citation>
    <scope>NUCLEOTIDE SEQUENCE [LARGE SCALE GENOMIC DNA]</scope>
    <source>
        <strain evidence="2">ALCF2SS1-6</strain>
    </source>
</reference>
<feature type="transmembrane region" description="Helical" evidence="1">
    <location>
        <begin position="105"/>
        <end position="125"/>
    </location>
</feature>
<sequence>MLLRYRLHGLLHIVLVIMVTIAHCVITALIQPHVDILVCPVGLGSWPYLRDRCRSGVLSSIGLRVSRGTGVIGCSTRTGDEHRTMKFAETAELVLSTMLSILRGIAGWVYLAATPYVTDCIAWFLTKLMWTSKQQGRA</sequence>
<evidence type="ECO:0000313" key="2">
    <source>
        <dbReference type="EMBL" id="RPD59905.1"/>
    </source>
</evidence>
<gene>
    <name evidence="2" type="ORF">L227DRAFT_117512</name>
</gene>